<dbReference type="InterPro" id="IPR007111">
    <property type="entry name" value="NACHT_NTPase"/>
</dbReference>
<feature type="transmembrane region" description="Helical" evidence="1">
    <location>
        <begin position="586"/>
        <end position="610"/>
    </location>
</feature>
<reference evidence="4" key="1">
    <citation type="journal article" date="2019" name="Int. J. Syst. Evol. Microbiol.">
        <title>The Global Catalogue of Microorganisms (GCM) 10K type strain sequencing project: providing services to taxonomists for standard genome sequencing and annotation.</title>
        <authorList>
            <consortium name="The Broad Institute Genomics Platform"/>
            <consortium name="The Broad Institute Genome Sequencing Center for Infectious Disease"/>
            <person name="Wu L."/>
            <person name="Ma J."/>
        </authorList>
    </citation>
    <scope>NUCLEOTIDE SEQUENCE [LARGE SCALE GENOMIC DNA]</scope>
    <source>
        <strain evidence="4">JCM 30346</strain>
    </source>
</reference>
<feature type="transmembrane region" description="Helical" evidence="1">
    <location>
        <begin position="514"/>
        <end position="537"/>
    </location>
</feature>
<evidence type="ECO:0000313" key="4">
    <source>
        <dbReference type="Proteomes" id="UP001596137"/>
    </source>
</evidence>
<organism evidence="3 4">
    <name type="scientific">Sphaerisporangium aureirubrum</name>
    <dbReference type="NCBI Taxonomy" id="1544736"/>
    <lineage>
        <taxon>Bacteria</taxon>
        <taxon>Bacillati</taxon>
        <taxon>Actinomycetota</taxon>
        <taxon>Actinomycetes</taxon>
        <taxon>Streptosporangiales</taxon>
        <taxon>Streptosporangiaceae</taxon>
        <taxon>Sphaerisporangium</taxon>
    </lineage>
</organism>
<keyword evidence="1" id="KW-0472">Membrane</keyword>
<feature type="transmembrane region" description="Helical" evidence="1">
    <location>
        <begin position="473"/>
        <end position="493"/>
    </location>
</feature>
<feature type="transmembrane region" description="Helical" evidence="1">
    <location>
        <begin position="448"/>
        <end position="467"/>
    </location>
</feature>
<keyword evidence="4" id="KW-1185">Reference proteome</keyword>
<gene>
    <name evidence="3" type="ORF">ACFP1K_30240</name>
</gene>
<dbReference type="EMBL" id="JBHSRF010000063">
    <property type="protein sequence ID" value="MFC6085481.1"/>
    <property type="molecule type" value="Genomic_DNA"/>
</dbReference>
<protein>
    <submittedName>
        <fullName evidence="3">NACHT domain-containing protein</fullName>
    </submittedName>
</protein>
<feature type="transmembrane region" description="Helical" evidence="1">
    <location>
        <begin position="543"/>
        <end position="565"/>
    </location>
</feature>
<name>A0ABW1NQL5_9ACTN</name>
<feature type="transmembrane region" description="Helical" evidence="1">
    <location>
        <begin position="7"/>
        <end position="33"/>
    </location>
</feature>
<sequence>MNRRGSWLAVLVAALLLAAVGVLVMFVVWAVAWNEKPNVADVVEVAFAAAALGGGVMGWARNAAAPKATRPEQVMAAKGTLAGLVRTQWRAESMIRSLEPDPIPVLWQLTEDTGLMDHPHLVGEGALGGTGNAVSRIAGDFMKLRRRRLVIIGDAGTGKTTLAIQLLLELTEPGRDLADPVPVLLSLSGWDTTRDPDLHSWLAKSLERDYPALRAPDFGSGMALELVAGGHILPILDGMDELPAPARAEIVRALNGSLDAAEAFILTSRTKELKEAVEEAGRPLPSAAVIAPEPLTRAAAERYLRTCLPPSPGPVWGKVLSGLRTGKLEALSQLAGTPLGLWLLRAIYITPRADPAPLTGKLGHDAGELRAHLWDGLIPVLLAARPPGDPPAGRSGSRDLRPRRAWDPAQTRAYLSHLARVLSEHGTRDLAWWRLGLQELSDVQRRQAAMGTWLAVGVIFGLVAMVAEISPLVGMPAGLASGVGVWTSIRLGFTGTPGRVSIQLRGRLTDLARQLTLTLLIRLGLVVSGVVGVALLAKADPWLAVKAGMWASLTLGPVLVFIDWMQQPTPVTAPTTPYQVWRASRTLAIVCAVLPGVAAGVTAGLVGGLANGPGFGIRQGLLSGVFVGLAFGLSMLRHNAWPAYETTARHLAARGECPRNLMVFLDDAYRLGLLRVVGPVYQFRHADLQDHLAGRTGPGRAT</sequence>
<dbReference type="Gene3D" id="3.40.50.300">
    <property type="entry name" value="P-loop containing nucleotide triphosphate hydrolases"/>
    <property type="match status" value="1"/>
</dbReference>
<dbReference type="RefSeq" id="WP_380759664.1">
    <property type="nucleotide sequence ID" value="NZ_JBHSRF010000063.1"/>
</dbReference>
<dbReference type="SUPFAM" id="SSF52540">
    <property type="entry name" value="P-loop containing nucleoside triphosphate hydrolases"/>
    <property type="match status" value="1"/>
</dbReference>
<accession>A0ABW1NQL5</accession>
<evidence type="ECO:0000313" key="3">
    <source>
        <dbReference type="EMBL" id="MFC6085481.1"/>
    </source>
</evidence>
<dbReference type="PROSITE" id="PS50837">
    <property type="entry name" value="NACHT"/>
    <property type="match status" value="1"/>
</dbReference>
<dbReference type="Proteomes" id="UP001596137">
    <property type="component" value="Unassembled WGS sequence"/>
</dbReference>
<proteinExistence type="predicted"/>
<evidence type="ECO:0000259" key="2">
    <source>
        <dbReference type="PROSITE" id="PS50837"/>
    </source>
</evidence>
<feature type="domain" description="NACHT" evidence="2">
    <location>
        <begin position="147"/>
        <end position="270"/>
    </location>
</feature>
<evidence type="ECO:0000256" key="1">
    <source>
        <dbReference type="SAM" id="Phobius"/>
    </source>
</evidence>
<keyword evidence="1" id="KW-0812">Transmembrane</keyword>
<comment type="caution">
    <text evidence="3">The sequence shown here is derived from an EMBL/GenBank/DDBJ whole genome shotgun (WGS) entry which is preliminary data.</text>
</comment>
<dbReference type="Pfam" id="PF05729">
    <property type="entry name" value="NACHT"/>
    <property type="match status" value="1"/>
</dbReference>
<keyword evidence="1" id="KW-1133">Transmembrane helix</keyword>
<feature type="transmembrane region" description="Helical" evidence="1">
    <location>
        <begin position="616"/>
        <end position="636"/>
    </location>
</feature>
<dbReference type="InterPro" id="IPR027417">
    <property type="entry name" value="P-loop_NTPase"/>
</dbReference>
<feature type="transmembrane region" description="Helical" evidence="1">
    <location>
        <begin position="39"/>
        <end position="60"/>
    </location>
</feature>